<feature type="compositionally biased region" description="Low complexity" evidence="1">
    <location>
        <begin position="1"/>
        <end position="26"/>
    </location>
</feature>
<evidence type="ECO:0000313" key="3">
    <source>
        <dbReference type="Proteomes" id="UP000634229"/>
    </source>
</evidence>
<proteinExistence type="predicted"/>
<reference evidence="2 3" key="1">
    <citation type="submission" date="2021-01" db="EMBL/GenBank/DDBJ databases">
        <title>WGS of actinomycetes isolated from Thailand.</title>
        <authorList>
            <person name="Thawai C."/>
        </authorList>
    </citation>
    <scope>NUCLEOTIDE SEQUENCE [LARGE SCALE GENOMIC DNA]</scope>
    <source>
        <strain evidence="2 3">CA1R205</strain>
    </source>
</reference>
<sequence>MPQTSKKAAPRPTKAPTPDLDTTPTTGVLCGQELEVLPVSKWRSSTMNALQNGDLESWAHAALTPEGYETWQEIDPTMEEIAEFFTSMNGQPGMPNRAARRAR</sequence>
<name>A0ABS1NG96_9ACTN</name>
<feature type="region of interest" description="Disordered" evidence="1">
    <location>
        <begin position="1"/>
        <end position="27"/>
    </location>
</feature>
<accession>A0ABS1NG96</accession>
<dbReference type="RefSeq" id="WP_201876304.1">
    <property type="nucleotide sequence ID" value="NZ_JAERRF010000010.1"/>
</dbReference>
<dbReference type="Proteomes" id="UP000634229">
    <property type="component" value="Unassembled WGS sequence"/>
</dbReference>
<keyword evidence="3" id="KW-1185">Reference proteome</keyword>
<protein>
    <submittedName>
        <fullName evidence="2">Uncharacterized protein</fullName>
    </submittedName>
</protein>
<gene>
    <name evidence="2" type="ORF">JK363_20070</name>
</gene>
<organism evidence="2 3">
    <name type="scientific">Streptomyces coffeae</name>
    <dbReference type="NCBI Taxonomy" id="621382"/>
    <lineage>
        <taxon>Bacteria</taxon>
        <taxon>Bacillati</taxon>
        <taxon>Actinomycetota</taxon>
        <taxon>Actinomycetes</taxon>
        <taxon>Kitasatosporales</taxon>
        <taxon>Streptomycetaceae</taxon>
        <taxon>Streptomyces</taxon>
    </lineage>
</organism>
<comment type="caution">
    <text evidence="2">The sequence shown here is derived from an EMBL/GenBank/DDBJ whole genome shotgun (WGS) entry which is preliminary data.</text>
</comment>
<evidence type="ECO:0000313" key="2">
    <source>
        <dbReference type="EMBL" id="MBL1098920.1"/>
    </source>
</evidence>
<dbReference type="EMBL" id="JAERRF010000010">
    <property type="protein sequence ID" value="MBL1098920.1"/>
    <property type="molecule type" value="Genomic_DNA"/>
</dbReference>
<evidence type="ECO:0000256" key="1">
    <source>
        <dbReference type="SAM" id="MobiDB-lite"/>
    </source>
</evidence>